<dbReference type="AlphaFoldDB" id="A0A8X6XA83"/>
<dbReference type="PANTHER" id="PTHR15441">
    <property type="entry name" value="RIBONUCLEASE P PROTEIN SUBUNIT P14"/>
    <property type="match status" value="1"/>
</dbReference>
<dbReference type="PANTHER" id="PTHR15441:SF1">
    <property type="entry name" value="RIBONUCLEASE P PROTEIN SUBUNIT P14"/>
    <property type="match status" value="1"/>
</dbReference>
<sequence>MTEICEFNKHYMDVRLDFGEKNDNPEISVDLAQFKYAIFLALKSLHGEMGCSVPVDVLKYRSEDRRAFIRIPSKELVKVWSALTLFSLYEGLDCMFRVYKVTPLLASLNLNSNIYKHKEKEKCTD</sequence>
<dbReference type="SUPFAM" id="SSF160350">
    <property type="entry name" value="Rnp2-like"/>
    <property type="match status" value="1"/>
</dbReference>
<comment type="caution">
    <text evidence="3">The sequence shown here is derived from an EMBL/GenBank/DDBJ whole genome shotgun (WGS) entry which is preliminary data.</text>
</comment>
<dbReference type="Gene3D" id="3.30.70.3250">
    <property type="entry name" value="Ribonuclease P, Pop5 subunit"/>
    <property type="match status" value="1"/>
</dbReference>
<gene>
    <name evidence="3" type="primary">AVEN_175977_1</name>
    <name evidence="3" type="ORF">TNIN_229151</name>
</gene>
<protein>
    <recommendedName>
        <fullName evidence="2">Ribonucleases P/MRP subunit Pop8-like domain-containing protein</fullName>
    </recommendedName>
</protein>
<dbReference type="InterPro" id="IPR038085">
    <property type="entry name" value="Rnp2-like_sf"/>
</dbReference>
<dbReference type="GO" id="GO:0005730">
    <property type="term" value="C:nucleolus"/>
    <property type="evidence" value="ECO:0007669"/>
    <property type="project" value="TreeGrafter"/>
</dbReference>
<dbReference type="Pfam" id="PF20976">
    <property type="entry name" value="Pop8"/>
    <property type="match status" value="1"/>
</dbReference>
<reference evidence="3" key="1">
    <citation type="submission" date="2020-08" db="EMBL/GenBank/DDBJ databases">
        <title>Multicomponent nature underlies the extraordinary mechanical properties of spider dragline silk.</title>
        <authorList>
            <person name="Kono N."/>
            <person name="Nakamura H."/>
            <person name="Mori M."/>
            <person name="Yoshida Y."/>
            <person name="Ohtoshi R."/>
            <person name="Malay A.D."/>
            <person name="Moran D.A.P."/>
            <person name="Tomita M."/>
            <person name="Numata K."/>
            <person name="Arakawa K."/>
        </authorList>
    </citation>
    <scope>NUCLEOTIDE SEQUENCE</scope>
</reference>
<keyword evidence="1" id="KW-0819">tRNA processing</keyword>
<proteinExistence type="predicted"/>
<evidence type="ECO:0000313" key="4">
    <source>
        <dbReference type="Proteomes" id="UP000886998"/>
    </source>
</evidence>
<dbReference type="GO" id="GO:0033204">
    <property type="term" value="F:ribonuclease P RNA binding"/>
    <property type="evidence" value="ECO:0007669"/>
    <property type="project" value="TreeGrafter"/>
</dbReference>
<organism evidence="3 4">
    <name type="scientific">Trichonephila inaurata madagascariensis</name>
    <dbReference type="NCBI Taxonomy" id="2747483"/>
    <lineage>
        <taxon>Eukaryota</taxon>
        <taxon>Metazoa</taxon>
        <taxon>Ecdysozoa</taxon>
        <taxon>Arthropoda</taxon>
        <taxon>Chelicerata</taxon>
        <taxon>Arachnida</taxon>
        <taxon>Araneae</taxon>
        <taxon>Araneomorphae</taxon>
        <taxon>Entelegynae</taxon>
        <taxon>Araneoidea</taxon>
        <taxon>Nephilidae</taxon>
        <taxon>Trichonephila</taxon>
        <taxon>Trichonephila inaurata</taxon>
    </lineage>
</organism>
<dbReference type="Proteomes" id="UP000886998">
    <property type="component" value="Unassembled WGS sequence"/>
</dbReference>
<dbReference type="GO" id="GO:0030681">
    <property type="term" value="C:multimeric ribonuclease P complex"/>
    <property type="evidence" value="ECO:0007669"/>
    <property type="project" value="TreeGrafter"/>
</dbReference>
<dbReference type="GO" id="GO:0001682">
    <property type="term" value="P:tRNA 5'-leader removal"/>
    <property type="evidence" value="ECO:0007669"/>
    <property type="project" value="TreeGrafter"/>
</dbReference>
<name>A0A8X6XA83_9ARAC</name>
<keyword evidence="4" id="KW-1185">Reference proteome</keyword>
<dbReference type="EMBL" id="BMAV01006673">
    <property type="protein sequence ID" value="GFY48839.1"/>
    <property type="molecule type" value="Genomic_DNA"/>
</dbReference>
<evidence type="ECO:0000259" key="2">
    <source>
        <dbReference type="Pfam" id="PF20976"/>
    </source>
</evidence>
<feature type="domain" description="Ribonucleases P/MRP subunit Pop8-like" evidence="2">
    <location>
        <begin position="11"/>
        <end position="85"/>
    </location>
</feature>
<dbReference type="OrthoDB" id="7481291at2759"/>
<accession>A0A8X6XA83</accession>
<evidence type="ECO:0000256" key="1">
    <source>
        <dbReference type="ARBA" id="ARBA00022694"/>
    </source>
</evidence>
<dbReference type="InterPro" id="IPR049128">
    <property type="entry name" value="Pop8-like_dom"/>
</dbReference>
<evidence type="ECO:0000313" key="3">
    <source>
        <dbReference type="EMBL" id="GFY48839.1"/>
    </source>
</evidence>